<dbReference type="Proteomes" id="UP000464658">
    <property type="component" value="Chromosome"/>
</dbReference>
<accession>A0A5S9MFP3</accession>
<organism evidence="1 2">
    <name type="scientific">Bacillus safensis</name>
    <dbReference type="NCBI Taxonomy" id="561879"/>
    <lineage>
        <taxon>Bacteria</taxon>
        <taxon>Bacillati</taxon>
        <taxon>Bacillota</taxon>
        <taxon>Bacilli</taxon>
        <taxon>Bacillales</taxon>
        <taxon>Bacillaceae</taxon>
        <taxon>Bacillus</taxon>
    </lineage>
</organism>
<evidence type="ECO:0008006" key="3">
    <source>
        <dbReference type="Google" id="ProtNLM"/>
    </source>
</evidence>
<dbReference type="GO" id="GO:0004347">
    <property type="term" value="F:glucose-6-phosphate isomerase activity"/>
    <property type="evidence" value="ECO:0007669"/>
    <property type="project" value="InterPro"/>
</dbReference>
<dbReference type="InterPro" id="IPR046348">
    <property type="entry name" value="SIS_dom_sf"/>
</dbReference>
<dbReference type="PROSITE" id="PS51463">
    <property type="entry name" value="P_GLUCOSE_ISOMERASE_3"/>
    <property type="match status" value="1"/>
</dbReference>
<dbReference type="GO" id="GO:0097367">
    <property type="term" value="F:carbohydrate derivative binding"/>
    <property type="evidence" value="ECO:0007669"/>
    <property type="project" value="InterPro"/>
</dbReference>
<reference evidence="1 2" key="1">
    <citation type="submission" date="2019-12" db="EMBL/GenBank/DDBJ databases">
        <title>Full genome sequence of a Bacillus safensis strain isolated from commercially available natto in Indonesia.</title>
        <authorList>
            <person name="Yoshida M."/>
            <person name="Uomi M."/>
            <person name="Waturangi D."/>
            <person name="Ekaputri J.J."/>
            <person name="Setiamarga D.H.E."/>
        </authorList>
    </citation>
    <scope>NUCLEOTIDE SEQUENCE [LARGE SCALE GENOMIC DNA]</scope>
    <source>
        <strain evidence="1 2">IDN1</strain>
    </source>
</reference>
<evidence type="ECO:0000313" key="2">
    <source>
        <dbReference type="Proteomes" id="UP000464658"/>
    </source>
</evidence>
<dbReference type="GO" id="GO:0006096">
    <property type="term" value="P:glycolytic process"/>
    <property type="evidence" value="ECO:0007669"/>
    <property type="project" value="InterPro"/>
</dbReference>
<proteinExistence type="predicted"/>
<dbReference type="GO" id="GO:0006094">
    <property type="term" value="P:gluconeogenesis"/>
    <property type="evidence" value="ECO:0007669"/>
    <property type="project" value="InterPro"/>
</dbReference>
<dbReference type="EMBL" id="AP021906">
    <property type="protein sequence ID" value="BBP91923.1"/>
    <property type="molecule type" value="Genomic_DNA"/>
</dbReference>
<dbReference type="InterPro" id="IPR001672">
    <property type="entry name" value="G6P_Isomerase"/>
</dbReference>
<dbReference type="AlphaFoldDB" id="A0A5S9MFP3"/>
<dbReference type="Gene3D" id="3.40.50.10490">
    <property type="entry name" value="Glucose-6-phosphate isomerase like protein, domain 1"/>
    <property type="match status" value="1"/>
</dbReference>
<dbReference type="SUPFAM" id="SSF53697">
    <property type="entry name" value="SIS domain"/>
    <property type="match status" value="1"/>
</dbReference>
<evidence type="ECO:0000313" key="1">
    <source>
        <dbReference type="EMBL" id="BBP91923.1"/>
    </source>
</evidence>
<name>A0A5S9MFP3_BACIA</name>
<protein>
    <recommendedName>
        <fullName evidence="3">Glucose-6-phosphate isomerase</fullName>
    </recommendedName>
</protein>
<gene>
    <name evidence="1" type="ORF">BsIDN1_55410</name>
</gene>
<sequence>MDLLEDADFSINVISKSGTTTEPAIAFRIFKKLLIEKYGAEEAKKRIYATTDKARGALKTLATEEGYESFIIPDDVGDAIQY</sequence>